<accession>A0ABZ1QXT2</accession>
<proteinExistence type="predicted"/>
<evidence type="ECO:0000256" key="2">
    <source>
        <dbReference type="SAM" id="Phobius"/>
    </source>
</evidence>
<dbReference type="RefSeq" id="WP_328735255.1">
    <property type="nucleotide sequence ID" value="NZ_CP108038.1"/>
</dbReference>
<dbReference type="EMBL" id="CP108038">
    <property type="protein sequence ID" value="WUN87477.1"/>
    <property type="molecule type" value="Genomic_DNA"/>
</dbReference>
<feature type="region of interest" description="Disordered" evidence="1">
    <location>
        <begin position="1"/>
        <end position="47"/>
    </location>
</feature>
<feature type="transmembrane region" description="Helical" evidence="2">
    <location>
        <begin position="47"/>
        <end position="66"/>
    </location>
</feature>
<dbReference type="Proteomes" id="UP001432071">
    <property type="component" value="Chromosome"/>
</dbReference>
<evidence type="ECO:0000313" key="4">
    <source>
        <dbReference type="Proteomes" id="UP001432071"/>
    </source>
</evidence>
<feature type="region of interest" description="Disordered" evidence="1">
    <location>
        <begin position="74"/>
        <end position="196"/>
    </location>
</feature>
<feature type="compositionally biased region" description="Low complexity" evidence="1">
    <location>
        <begin position="13"/>
        <end position="34"/>
    </location>
</feature>
<feature type="compositionally biased region" description="Polar residues" evidence="1">
    <location>
        <begin position="1"/>
        <end position="12"/>
    </location>
</feature>
<reference evidence="3" key="1">
    <citation type="submission" date="2022-10" db="EMBL/GenBank/DDBJ databases">
        <title>The complete genomes of actinobacterial strains from the NBC collection.</title>
        <authorList>
            <person name="Joergensen T.S."/>
            <person name="Alvarez Arevalo M."/>
            <person name="Sterndorff E.B."/>
            <person name="Faurdal D."/>
            <person name="Vuksanovic O."/>
            <person name="Mourched A.-S."/>
            <person name="Charusanti P."/>
            <person name="Shaw S."/>
            <person name="Blin K."/>
            <person name="Weber T."/>
        </authorList>
    </citation>
    <scope>NUCLEOTIDE SEQUENCE</scope>
    <source>
        <strain evidence="3">NBC_00302</strain>
    </source>
</reference>
<evidence type="ECO:0000256" key="1">
    <source>
        <dbReference type="SAM" id="MobiDB-lite"/>
    </source>
</evidence>
<keyword evidence="2" id="KW-0812">Transmembrane</keyword>
<keyword evidence="2" id="KW-1133">Transmembrane helix</keyword>
<feature type="compositionally biased region" description="Low complexity" evidence="1">
    <location>
        <begin position="93"/>
        <end position="117"/>
    </location>
</feature>
<evidence type="ECO:0000313" key="3">
    <source>
        <dbReference type="EMBL" id="WUN87477.1"/>
    </source>
</evidence>
<keyword evidence="4" id="KW-1185">Reference proteome</keyword>
<protein>
    <submittedName>
        <fullName evidence="3">Uncharacterized protein</fullName>
    </submittedName>
</protein>
<sequence>MTTTPVSGRTGSAQAGRAAADGEAVDVRLGAPSRARGRHRRPRPRKALFATGGFALAVGALSLLRLTADSGVDTAEAGPQLQPTADTQPETDTANATNAAATVSASPEPTSTAPAPTGTGGTVPSGAAVPGAAPTSAVRTPSGPYTPRTRPPADEGAPAPSSGSSTPPPAGPTATPAPGPVTVPPAAGPTNRPGLCVPVVGLCVEALDELAPLPGSRD</sequence>
<organism evidence="3 4">
    <name type="scientific">Streptomyces bobili</name>
    <dbReference type="NCBI Taxonomy" id="67280"/>
    <lineage>
        <taxon>Bacteria</taxon>
        <taxon>Bacillati</taxon>
        <taxon>Actinomycetota</taxon>
        <taxon>Actinomycetes</taxon>
        <taxon>Kitasatosporales</taxon>
        <taxon>Streptomycetaceae</taxon>
        <taxon>Streptomyces</taxon>
    </lineage>
</organism>
<feature type="compositionally biased region" description="Basic residues" evidence="1">
    <location>
        <begin position="35"/>
        <end position="46"/>
    </location>
</feature>
<feature type="compositionally biased region" description="Low complexity" evidence="1">
    <location>
        <begin position="156"/>
        <end position="165"/>
    </location>
</feature>
<keyword evidence="2" id="KW-0472">Membrane</keyword>
<feature type="compositionally biased region" description="Low complexity" evidence="1">
    <location>
        <begin position="124"/>
        <end position="138"/>
    </location>
</feature>
<name>A0ABZ1QXT2_9ACTN</name>
<feature type="compositionally biased region" description="Pro residues" evidence="1">
    <location>
        <begin position="166"/>
        <end position="187"/>
    </location>
</feature>
<gene>
    <name evidence="3" type="ORF">OHT53_15925</name>
</gene>
<feature type="compositionally biased region" description="Polar residues" evidence="1">
    <location>
        <begin position="81"/>
        <end position="92"/>
    </location>
</feature>
<dbReference type="GeneID" id="93762488"/>